<dbReference type="PRINTS" id="PR00364">
    <property type="entry name" value="DISEASERSIST"/>
</dbReference>
<proteinExistence type="predicted"/>
<dbReference type="InterPro" id="IPR027417">
    <property type="entry name" value="P-loop_NTPase"/>
</dbReference>
<evidence type="ECO:0000256" key="8">
    <source>
        <dbReference type="SAM" id="MobiDB-lite"/>
    </source>
</evidence>
<evidence type="ECO:0000256" key="7">
    <source>
        <dbReference type="PROSITE-ProRule" id="PRU00027"/>
    </source>
</evidence>
<evidence type="ECO:0000256" key="4">
    <source>
        <dbReference type="ARBA" id="ARBA00022821"/>
    </source>
</evidence>
<dbReference type="GO" id="GO:0006952">
    <property type="term" value="P:defense response"/>
    <property type="evidence" value="ECO:0007669"/>
    <property type="project" value="UniProtKB-KW"/>
</dbReference>
<dbReference type="GO" id="GO:0005524">
    <property type="term" value="F:ATP binding"/>
    <property type="evidence" value="ECO:0007669"/>
    <property type="project" value="UniProtKB-KW"/>
</dbReference>
<organism evidence="10 11">
    <name type="scientific">Punica granatum</name>
    <name type="common">Pomegranate</name>
    <dbReference type="NCBI Taxonomy" id="22663"/>
    <lineage>
        <taxon>Eukaryota</taxon>
        <taxon>Viridiplantae</taxon>
        <taxon>Streptophyta</taxon>
        <taxon>Embryophyta</taxon>
        <taxon>Tracheophyta</taxon>
        <taxon>Spermatophyta</taxon>
        <taxon>Magnoliopsida</taxon>
        <taxon>eudicotyledons</taxon>
        <taxon>Gunneridae</taxon>
        <taxon>Pentapetalae</taxon>
        <taxon>rosids</taxon>
        <taxon>malvids</taxon>
        <taxon>Myrtales</taxon>
        <taxon>Lythraceae</taxon>
        <taxon>Punica</taxon>
    </lineage>
</organism>
<reference evidence="10 11" key="1">
    <citation type="submission" date="2017-11" db="EMBL/GenBank/DDBJ databases">
        <title>De-novo sequencing of pomegranate (Punica granatum L.) genome.</title>
        <authorList>
            <person name="Akparov Z."/>
            <person name="Amiraslanov A."/>
            <person name="Hajiyeva S."/>
            <person name="Abbasov M."/>
            <person name="Kaur K."/>
            <person name="Hamwieh A."/>
            <person name="Solovyev V."/>
            <person name="Salamov A."/>
            <person name="Braich B."/>
            <person name="Kosarev P."/>
            <person name="Mahmoud A."/>
            <person name="Hajiyev E."/>
            <person name="Babayeva S."/>
            <person name="Izzatullayeva V."/>
            <person name="Mammadov A."/>
            <person name="Mammadov A."/>
            <person name="Sharifova S."/>
            <person name="Ojaghi J."/>
            <person name="Eynullazada K."/>
            <person name="Bayramov B."/>
            <person name="Abdulazimova A."/>
            <person name="Shahmuradov I."/>
        </authorList>
    </citation>
    <scope>NUCLEOTIDE SEQUENCE [LARGE SCALE GENOMIC DNA]</scope>
    <source>
        <strain evidence="11">cv. AG2017</strain>
        <tissue evidence="10">Leaf</tissue>
    </source>
</reference>
<dbReference type="PANTHER" id="PTHR33463">
    <property type="entry name" value="NB-ARC DOMAIN-CONTAINING PROTEIN-RELATED"/>
    <property type="match status" value="1"/>
</dbReference>
<feature type="region of interest" description="Disordered" evidence="8">
    <location>
        <begin position="115"/>
        <end position="139"/>
    </location>
</feature>
<evidence type="ECO:0000256" key="2">
    <source>
        <dbReference type="ARBA" id="ARBA00022741"/>
    </source>
</evidence>
<dbReference type="PANTHER" id="PTHR33463:SF187">
    <property type="entry name" value="AND NB-ARC DOMAIN DISEASE RESISTANCE PROTEIN, PUTATIVE-RELATED"/>
    <property type="match status" value="1"/>
</dbReference>
<dbReference type="InterPro" id="IPR002182">
    <property type="entry name" value="NB-ARC"/>
</dbReference>
<evidence type="ECO:0000313" key="10">
    <source>
        <dbReference type="EMBL" id="PKI43980.1"/>
    </source>
</evidence>
<feature type="region of interest" description="Disordered" evidence="8">
    <location>
        <begin position="463"/>
        <end position="497"/>
    </location>
</feature>
<dbReference type="Proteomes" id="UP000233551">
    <property type="component" value="Unassembled WGS sequence"/>
</dbReference>
<feature type="compositionally biased region" description="Polar residues" evidence="8">
    <location>
        <begin position="128"/>
        <end position="139"/>
    </location>
</feature>
<evidence type="ECO:0000313" key="11">
    <source>
        <dbReference type="Proteomes" id="UP000233551"/>
    </source>
</evidence>
<name>A0A2I0IJW0_PUNGR</name>
<keyword evidence="2" id="KW-0547">Nucleotide-binding</keyword>
<evidence type="ECO:0000256" key="5">
    <source>
        <dbReference type="ARBA" id="ARBA00022833"/>
    </source>
</evidence>
<dbReference type="EMBL" id="PGOL01002959">
    <property type="protein sequence ID" value="PKI43980.1"/>
    <property type="molecule type" value="Genomic_DNA"/>
</dbReference>
<gene>
    <name evidence="10" type="ORF">CRG98_035656</name>
</gene>
<dbReference type="AlphaFoldDB" id="A0A2I0IJW0"/>
<evidence type="ECO:0000256" key="1">
    <source>
        <dbReference type="ARBA" id="ARBA00022723"/>
    </source>
</evidence>
<accession>A0A2I0IJW0</accession>
<sequence>MGKPKDKFWDHVEVMPNEGEAKVRWKCKFCHKLFSGGASRIKAHLGKVEGKGIKVCESEVDEAMMKEECSTISPESTRNVPPWVNNPAQDEPDLVVEDHEANSIMLEQTNHFDPMGIDPDPNNEDNGDSASVLPSSAPNSFARETTQHEMLAPKLVGQERIVDELWDYLMTNDILRIGVYGMGGVGKTTTMKHLYNKVHGSAAFENVFWVTVSKDCSIHELQNKIARALMVPDLFKNADEGMRPTKLFRHLRRKKKCLIILDDMWQHFELADVGIPVKRDGVRLVLTTRYLDVCKKMLCQANIGVRALSDEAWALFVQTLGSYLTPSRKLVAEDIVEECKGLPLAIVVMAGSMRGEVEDHVWEATLENLKRPGVLEQITRRKMYNEGHRLLDELEKACLLEAHSAGSRGVRMHDVIRDMALHIMNANIAPCMVKSGLGLEDVPDDEDDWKELEELRIAGCDAVSTLGGSGGQPEEPEGQLEERTSPPPETTAPISRC</sequence>
<keyword evidence="11" id="KW-1185">Reference proteome</keyword>
<dbReference type="STRING" id="22663.A0A2I0IJW0"/>
<protein>
    <recommendedName>
        <fullName evidence="9">BED-type domain-containing protein</fullName>
    </recommendedName>
</protein>
<dbReference type="InterPro" id="IPR050905">
    <property type="entry name" value="Plant_NBS-LRR"/>
</dbReference>
<dbReference type="GO" id="GO:0008270">
    <property type="term" value="F:zinc ion binding"/>
    <property type="evidence" value="ECO:0007669"/>
    <property type="project" value="UniProtKB-KW"/>
</dbReference>
<feature type="domain" description="BED-type" evidence="9">
    <location>
        <begin position="3"/>
        <end position="63"/>
    </location>
</feature>
<keyword evidence="6" id="KW-0067">ATP-binding</keyword>
<keyword evidence="1" id="KW-0479">Metal-binding</keyword>
<dbReference type="InterPro" id="IPR042197">
    <property type="entry name" value="Apaf_helical"/>
</dbReference>
<evidence type="ECO:0000256" key="3">
    <source>
        <dbReference type="ARBA" id="ARBA00022771"/>
    </source>
</evidence>
<dbReference type="Gene3D" id="3.40.50.300">
    <property type="entry name" value="P-loop containing nucleotide triphosphate hydrolases"/>
    <property type="match status" value="1"/>
</dbReference>
<dbReference type="GO" id="GO:0003677">
    <property type="term" value="F:DNA binding"/>
    <property type="evidence" value="ECO:0007669"/>
    <property type="project" value="InterPro"/>
</dbReference>
<comment type="caution">
    <text evidence="10">The sequence shown here is derived from an EMBL/GenBank/DDBJ whole genome shotgun (WGS) entry which is preliminary data.</text>
</comment>
<dbReference type="Pfam" id="PF00931">
    <property type="entry name" value="NB-ARC"/>
    <property type="match status" value="1"/>
</dbReference>
<evidence type="ECO:0000256" key="6">
    <source>
        <dbReference type="ARBA" id="ARBA00022840"/>
    </source>
</evidence>
<evidence type="ECO:0000259" key="9">
    <source>
        <dbReference type="PROSITE" id="PS50808"/>
    </source>
</evidence>
<dbReference type="FunFam" id="3.40.50.300:FF:001091">
    <property type="entry name" value="Probable disease resistance protein At1g61300"/>
    <property type="match status" value="1"/>
</dbReference>
<keyword evidence="3 7" id="KW-0863">Zinc-finger</keyword>
<keyword evidence="4" id="KW-0611">Plant defense</keyword>
<dbReference type="InterPro" id="IPR003656">
    <property type="entry name" value="Znf_BED"/>
</dbReference>
<dbReference type="GO" id="GO:0043531">
    <property type="term" value="F:ADP binding"/>
    <property type="evidence" value="ECO:0007669"/>
    <property type="project" value="InterPro"/>
</dbReference>
<keyword evidence="5" id="KW-0862">Zinc</keyword>
<dbReference type="PROSITE" id="PS50808">
    <property type="entry name" value="ZF_BED"/>
    <property type="match status" value="1"/>
</dbReference>
<dbReference type="SUPFAM" id="SSF52540">
    <property type="entry name" value="P-loop containing nucleoside triphosphate hydrolases"/>
    <property type="match status" value="1"/>
</dbReference>
<dbReference type="Gene3D" id="1.10.8.430">
    <property type="entry name" value="Helical domain of apoptotic protease-activating factors"/>
    <property type="match status" value="1"/>
</dbReference>